<evidence type="ECO:0000259" key="10">
    <source>
        <dbReference type="Pfam" id="PF23540"/>
    </source>
</evidence>
<dbReference type="PANTHER" id="PTHR24421:SF63">
    <property type="entry name" value="SENSOR HISTIDINE KINASE DESK"/>
    <property type="match status" value="1"/>
</dbReference>
<proteinExistence type="predicted"/>
<feature type="domain" description="DesK/YvfT N-terminal" evidence="10">
    <location>
        <begin position="1"/>
        <end position="150"/>
    </location>
</feature>
<gene>
    <name evidence="11" type="ORF">BleG1_0658</name>
</gene>
<dbReference type="InterPro" id="IPR003594">
    <property type="entry name" value="HATPase_dom"/>
</dbReference>
<keyword evidence="7" id="KW-1133">Transmembrane helix</keyword>
<dbReference type="RefSeq" id="WP_038477111.1">
    <property type="nucleotide sequence ID" value="NZ_CP003923.1"/>
</dbReference>
<sequence>MYHWFHIFPKNTGLSLYAWIVFCLLPFYFIIRSSTVYEIIVGVAMIMLFFTAYRLSFIKKGWTVYVALSIEMLISIGMTIYFGYVYFALFIAFFIGNLKSRAGFISLYVVHLSTTVIAFTIGSLLENEGFMAQLPFNVLSILGVILLPFTISHRNRREELESQLKVANERISQLMVVEERQRIARDLHDTLGQKLSLIGLKSDLARKLLKVKPDLAEQELEDINQTSRTALREVREIVSDMRTARLKDEMVHVQALLASSDMACEISGEGSFKHLPLLIEDVFCMCLKESVTNVVKHSEATTCTIQLENHPNEWRMIVRDDGVGLQHKLPARKKSGLIGMKERLEFVNGDLDITSSEGTVLTIAIPRIIYQKEGEVL</sequence>
<organism evidence="11 12">
    <name type="scientific">Shouchella lehensis G1</name>
    <dbReference type="NCBI Taxonomy" id="1246626"/>
    <lineage>
        <taxon>Bacteria</taxon>
        <taxon>Bacillati</taxon>
        <taxon>Bacillota</taxon>
        <taxon>Bacilli</taxon>
        <taxon>Bacillales</taxon>
        <taxon>Bacillaceae</taxon>
        <taxon>Shouchella</taxon>
    </lineage>
</organism>
<dbReference type="InterPro" id="IPR011712">
    <property type="entry name" value="Sig_transdc_His_kin_sub3_dim/P"/>
</dbReference>
<keyword evidence="5" id="KW-0902">Two-component regulatory system</keyword>
<feature type="domain" description="Signal transduction histidine kinase subgroup 3 dimerisation and phosphoacceptor" evidence="9">
    <location>
        <begin position="179"/>
        <end position="244"/>
    </location>
</feature>
<dbReference type="HOGENOM" id="CLU_000445_20_8_9"/>
<dbReference type="GO" id="GO:0046983">
    <property type="term" value="F:protein dimerization activity"/>
    <property type="evidence" value="ECO:0007669"/>
    <property type="project" value="InterPro"/>
</dbReference>
<dbReference type="GO" id="GO:0016020">
    <property type="term" value="C:membrane"/>
    <property type="evidence" value="ECO:0007669"/>
    <property type="project" value="InterPro"/>
</dbReference>
<evidence type="ECO:0000256" key="4">
    <source>
        <dbReference type="ARBA" id="ARBA00022777"/>
    </source>
</evidence>
<dbReference type="GO" id="GO:0000155">
    <property type="term" value="F:phosphorelay sensor kinase activity"/>
    <property type="evidence" value="ECO:0007669"/>
    <property type="project" value="InterPro"/>
</dbReference>
<keyword evidence="7" id="KW-0472">Membrane</keyword>
<protein>
    <recommendedName>
        <fullName evidence="2">histidine kinase</fullName>
        <ecNumber evidence="2">2.7.13.3</ecNumber>
    </recommendedName>
</protein>
<dbReference type="STRING" id="1246626.BleG1_0658"/>
<evidence type="ECO:0000259" key="9">
    <source>
        <dbReference type="Pfam" id="PF07730"/>
    </source>
</evidence>
<dbReference type="OrthoDB" id="9797605at2"/>
<dbReference type="SUPFAM" id="SSF55874">
    <property type="entry name" value="ATPase domain of HSP90 chaperone/DNA topoisomerase II/histidine kinase"/>
    <property type="match status" value="1"/>
</dbReference>
<keyword evidence="6" id="KW-0175">Coiled coil</keyword>
<evidence type="ECO:0000259" key="8">
    <source>
        <dbReference type="Pfam" id="PF02518"/>
    </source>
</evidence>
<evidence type="ECO:0000313" key="11">
    <source>
        <dbReference type="EMBL" id="AIC93266.1"/>
    </source>
</evidence>
<dbReference type="AlphaFoldDB" id="A0A060LPK5"/>
<dbReference type="KEGG" id="ble:BleG1_0658"/>
<dbReference type="PATRIC" id="fig|1246626.3.peg.656"/>
<evidence type="ECO:0000256" key="1">
    <source>
        <dbReference type="ARBA" id="ARBA00000085"/>
    </source>
</evidence>
<feature type="transmembrane region" description="Helical" evidence="7">
    <location>
        <begin position="102"/>
        <end position="124"/>
    </location>
</feature>
<feature type="transmembrane region" description="Helical" evidence="7">
    <location>
        <begin position="36"/>
        <end position="56"/>
    </location>
</feature>
<keyword evidence="4 11" id="KW-0418">Kinase</keyword>
<dbReference type="EMBL" id="CP003923">
    <property type="protein sequence ID" value="AIC93266.1"/>
    <property type="molecule type" value="Genomic_DNA"/>
</dbReference>
<evidence type="ECO:0000256" key="3">
    <source>
        <dbReference type="ARBA" id="ARBA00022679"/>
    </source>
</evidence>
<feature type="transmembrane region" description="Helical" evidence="7">
    <location>
        <begin position="12"/>
        <end position="31"/>
    </location>
</feature>
<dbReference type="InterPro" id="IPR056374">
    <property type="entry name" value="DesK/YvfT_N"/>
</dbReference>
<keyword evidence="7" id="KW-0812">Transmembrane</keyword>
<comment type="catalytic activity">
    <reaction evidence="1">
        <text>ATP + protein L-histidine = ADP + protein N-phospho-L-histidine.</text>
        <dbReference type="EC" id="2.7.13.3"/>
    </reaction>
</comment>
<feature type="transmembrane region" description="Helical" evidence="7">
    <location>
        <begin position="130"/>
        <end position="151"/>
    </location>
</feature>
<feature type="domain" description="Histidine kinase/HSP90-like ATPase" evidence="8">
    <location>
        <begin position="285"/>
        <end position="366"/>
    </location>
</feature>
<dbReference type="InterPro" id="IPR036890">
    <property type="entry name" value="HATPase_C_sf"/>
</dbReference>
<dbReference type="Proteomes" id="UP000027142">
    <property type="component" value="Chromosome"/>
</dbReference>
<evidence type="ECO:0000256" key="6">
    <source>
        <dbReference type="SAM" id="Coils"/>
    </source>
</evidence>
<accession>A0A060LPK5</accession>
<dbReference type="Pfam" id="PF23540">
    <property type="entry name" value="DesK_N"/>
    <property type="match status" value="1"/>
</dbReference>
<feature type="transmembrane region" description="Helical" evidence="7">
    <location>
        <begin position="62"/>
        <end position="95"/>
    </location>
</feature>
<dbReference type="Pfam" id="PF07730">
    <property type="entry name" value="HisKA_3"/>
    <property type="match status" value="1"/>
</dbReference>
<reference evidence="11 12" key="1">
    <citation type="journal article" date="2014" name="Gene">
        <title>A comparative genomic analysis of the alkalitolerant soil bacterium Bacillus lehensis G1.</title>
        <authorList>
            <person name="Noor Y.M."/>
            <person name="Samsulrizal N.H."/>
            <person name="Jema'on N.A."/>
            <person name="Low K.O."/>
            <person name="Ramli A.N."/>
            <person name="Alias N.I."/>
            <person name="Damis S.I."/>
            <person name="Fuzi S.F."/>
            <person name="Isa M.N."/>
            <person name="Murad A.M."/>
            <person name="Raih M.F."/>
            <person name="Bakar F.D."/>
            <person name="Najimudin N."/>
            <person name="Mahadi N.M."/>
            <person name="Illias R.M."/>
        </authorList>
    </citation>
    <scope>NUCLEOTIDE SEQUENCE [LARGE SCALE GENOMIC DNA]</scope>
    <source>
        <strain evidence="11 12">G1</strain>
    </source>
</reference>
<evidence type="ECO:0000313" key="12">
    <source>
        <dbReference type="Proteomes" id="UP000027142"/>
    </source>
</evidence>
<keyword evidence="3" id="KW-0808">Transferase</keyword>
<evidence type="ECO:0000256" key="7">
    <source>
        <dbReference type="SAM" id="Phobius"/>
    </source>
</evidence>
<dbReference type="CDD" id="cd16917">
    <property type="entry name" value="HATPase_UhpB-NarQ-NarX-like"/>
    <property type="match status" value="1"/>
</dbReference>
<evidence type="ECO:0000256" key="5">
    <source>
        <dbReference type="ARBA" id="ARBA00023012"/>
    </source>
</evidence>
<feature type="coiled-coil region" evidence="6">
    <location>
        <begin position="150"/>
        <end position="177"/>
    </location>
</feature>
<dbReference type="Gene3D" id="1.20.5.1930">
    <property type="match status" value="1"/>
</dbReference>
<evidence type="ECO:0000256" key="2">
    <source>
        <dbReference type="ARBA" id="ARBA00012438"/>
    </source>
</evidence>
<dbReference type="EC" id="2.7.13.3" evidence="2"/>
<dbReference type="PANTHER" id="PTHR24421">
    <property type="entry name" value="NITRATE/NITRITE SENSOR PROTEIN NARX-RELATED"/>
    <property type="match status" value="1"/>
</dbReference>
<dbReference type="Pfam" id="PF02518">
    <property type="entry name" value="HATPase_c"/>
    <property type="match status" value="1"/>
</dbReference>
<dbReference type="Gene3D" id="3.30.565.10">
    <property type="entry name" value="Histidine kinase-like ATPase, C-terminal domain"/>
    <property type="match status" value="1"/>
</dbReference>
<dbReference type="eggNOG" id="COG4585">
    <property type="taxonomic scope" value="Bacteria"/>
</dbReference>
<keyword evidence="12" id="KW-1185">Reference proteome</keyword>
<name>A0A060LPK5_9BACI</name>
<dbReference type="InterPro" id="IPR050482">
    <property type="entry name" value="Sensor_HK_TwoCompSys"/>
</dbReference>